<keyword evidence="2" id="KW-0238">DNA-binding</keyword>
<evidence type="ECO:0000313" key="6">
    <source>
        <dbReference type="EMBL" id="KAJ5108495.1"/>
    </source>
</evidence>
<dbReference type="InterPro" id="IPR050675">
    <property type="entry name" value="OAF3"/>
</dbReference>
<dbReference type="Pfam" id="PF11951">
    <property type="entry name" value="Fungal_trans_2"/>
    <property type="match status" value="1"/>
</dbReference>
<dbReference type="OrthoDB" id="5089701at2759"/>
<dbReference type="GO" id="GO:0003677">
    <property type="term" value="F:DNA binding"/>
    <property type="evidence" value="ECO:0007669"/>
    <property type="project" value="UniProtKB-KW"/>
</dbReference>
<evidence type="ECO:0000313" key="7">
    <source>
        <dbReference type="Proteomes" id="UP001149165"/>
    </source>
</evidence>
<dbReference type="PROSITE" id="PS50048">
    <property type="entry name" value="ZN2_CY6_FUNGAL_2"/>
    <property type="match status" value="1"/>
</dbReference>
<evidence type="ECO:0000256" key="2">
    <source>
        <dbReference type="ARBA" id="ARBA00023125"/>
    </source>
</evidence>
<dbReference type="EMBL" id="JAPQKH010000003">
    <property type="protein sequence ID" value="KAJ5108495.1"/>
    <property type="molecule type" value="Genomic_DNA"/>
</dbReference>
<proteinExistence type="predicted"/>
<dbReference type="Proteomes" id="UP001149165">
    <property type="component" value="Unassembled WGS sequence"/>
</dbReference>
<dbReference type="SMART" id="SM00066">
    <property type="entry name" value="GAL4"/>
    <property type="match status" value="1"/>
</dbReference>
<dbReference type="GO" id="GO:0000981">
    <property type="term" value="F:DNA-binding transcription factor activity, RNA polymerase II-specific"/>
    <property type="evidence" value="ECO:0007669"/>
    <property type="project" value="InterPro"/>
</dbReference>
<evidence type="ECO:0000256" key="4">
    <source>
        <dbReference type="ARBA" id="ARBA00023242"/>
    </source>
</evidence>
<reference evidence="6" key="2">
    <citation type="journal article" date="2023" name="IMA Fungus">
        <title>Comparative genomic study of the Penicillium genus elucidates a diverse pangenome and 15 lateral gene transfer events.</title>
        <authorList>
            <person name="Petersen C."/>
            <person name="Sorensen T."/>
            <person name="Nielsen M.R."/>
            <person name="Sondergaard T.E."/>
            <person name="Sorensen J.L."/>
            <person name="Fitzpatrick D.A."/>
            <person name="Frisvad J.C."/>
            <person name="Nielsen K.L."/>
        </authorList>
    </citation>
    <scope>NUCLEOTIDE SEQUENCE</scope>
    <source>
        <strain evidence="6">IBT 30069</strain>
    </source>
</reference>
<dbReference type="PANTHER" id="PTHR31069">
    <property type="entry name" value="OLEATE-ACTIVATED TRANSCRIPTION FACTOR 1-RELATED"/>
    <property type="match status" value="1"/>
</dbReference>
<dbReference type="CDD" id="cd00067">
    <property type="entry name" value="GAL4"/>
    <property type="match status" value="1"/>
</dbReference>
<dbReference type="SUPFAM" id="SSF57701">
    <property type="entry name" value="Zn2/Cys6 DNA-binding domain"/>
    <property type="match status" value="1"/>
</dbReference>
<sequence length="698" mass="78991">MASQASGRAEINTHTRSFTGCGTCRNRHVKCDEGRPTCSMCAEYGLSCAGYKNDIFFDTESPDNRIRFRRPLLTEKERQRMSQWLVSTAPPKSTNRLLLRLDEEVESHVTDGGDIQLVMGPFGVFKSHQLQNAHSSPCEEVPAEHEIIETCTSSPPQEISHIIDPFTPVPDISQWSPGFMESLLERPEQDTSPATPDLLDMVIEQSHMANTPVTSQEYQLNTFLPNLYCNTLSNTSLMSPPNLTSAVPPDAVFLLKHYSSKVISLMTPVRHKKTPWHILFIPHVKDCLAALALGEDLNHASLCTFFGTLAISAFSLGGVSQSENWLEQGQTYLHRARGHAKAMLLTAYDIPKPAKYKSILMGILTMIQVSNFSGNRHQAEGYFLEAEKIIRLKGLKRKKSRKVRLLHHCYVFERMFHESIFICGANSVQRHHLRRAIESSGLSRCSVDGLSFRLYKWQNLQQEMERVRGREEGENDLHLERPGLFSATLYPEIFGVPEPWLVLLSSVIRLGVEKDGAEQEINSVGLNLKDYISRAKALEDYINQLQRPSQMSFSSATHQSKVDQHILENMLEAMRNALTIYFYRRIYDLNASMLQEKVANVRDCLLQCEYADSSVVHGSAGFIWPAFIAACEAEDPEVQRSFSSWFEISASRSGLSCFNQTLDSIQRIWEEKSRGSRSSITWLDLMKRAGYQQQGLVI</sequence>
<keyword evidence="4" id="KW-0539">Nucleus</keyword>
<dbReference type="AlphaFoldDB" id="A0A9W9KJA5"/>
<protein>
    <recommendedName>
        <fullName evidence="5">Zn(2)-C6 fungal-type domain-containing protein</fullName>
    </recommendedName>
</protein>
<keyword evidence="1" id="KW-0805">Transcription regulation</keyword>
<reference evidence="6" key="1">
    <citation type="submission" date="2022-11" db="EMBL/GenBank/DDBJ databases">
        <authorList>
            <person name="Petersen C."/>
        </authorList>
    </citation>
    <scope>NUCLEOTIDE SEQUENCE</scope>
    <source>
        <strain evidence="6">IBT 30069</strain>
    </source>
</reference>
<dbReference type="PROSITE" id="PS00463">
    <property type="entry name" value="ZN2_CY6_FUNGAL_1"/>
    <property type="match status" value="1"/>
</dbReference>
<organism evidence="6 7">
    <name type="scientific">Penicillium angulare</name>
    <dbReference type="NCBI Taxonomy" id="116970"/>
    <lineage>
        <taxon>Eukaryota</taxon>
        <taxon>Fungi</taxon>
        <taxon>Dikarya</taxon>
        <taxon>Ascomycota</taxon>
        <taxon>Pezizomycotina</taxon>
        <taxon>Eurotiomycetes</taxon>
        <taxon>Eurotiomycetidae</taxon>
        <taxon>Eurotiales</taxon>
        <taxon>Aspergillaceae</taxon>
        <taxon>Penicillium</taxon>
    </lineage>
</organism>
<name>A0A9W9KJA5_9EURO</name>
<keyword evidence="3" id="KW-0804">Transcription</keyword>
<feature type="domain" description="Zn(2)-C6 fungal-type" evidence="5">
    <location>
        <begin position="20"/>
        <end position="48"/>
    </location>
</feature>
<dbReference type="InterPro" id="IPR021858">
    <property type="entry name" value="Fun_TF"/>
</dbReference>
<dbReference type="InterPro" id="IPR036864">
    <property type="entry name" value="Zn2-C6_fun-type_DNA-bd_sf"/>
</dbReference>
<dbReference type="Gene3D" id="4.10.240.10">
    <property type="entry name" value="Zn(2)-C6 fungal-type DNA-binding domain"/>
    <property type="match status" value="1"/>
</dbReference>
<dbReference type="PANTHER" id="PTHR31069:SF32">
    <property type="entry name" value="ARGININE METABOLISM REGULATION PROTEIN II"/>
    <property type="match status" value="1"/>
</dbReference>
<comment type="caution">
    <text evidence="6">The sequence shown here is derived from an EMBL/GenBank/DDBJ whole genome shotgun (WGS) entry which is preliminary data.</text>
</comment>
<evidence type="ECO:0000256" key="3">
    <source>
        <dbReference type="ARBA" id="ARBA00023163"/>
    </source>
</evidence>
<dbReference type="InterPro" id="IPR001138">
    <property type="entry name" value="Zn2Cys6_DnaBD"/>
</dbReference>
<evidence type="ECO:0000259" key="5">
    <source>
        <dbReference type="PROSITE" id="PS50048"/>
    </source>
</evidence>
<dbReference type="Pfam" id="PF00172">
    <property type="entry name" value="Zn_clus"/>
    <property type="match status" value="1"/>
</dbReference>
<keyword evidence="7" id="KW-1185">Reference proteome</keyword>
<evidence type="ECO:0000256" key="1">
    <source>
        <dbReference type="ARBA" id="ARBA00023015"/>
    </source>
</evidence>
<gene>
    <name evidence="6" type="ORF">N7456_005170</name>
</gene>
<accession>A0A9W9KJA5</accession>
<dbReference type="GO" id="GO:0008270">
    <property type="term" value="F:zinc ion binding"/>
    <property type="evidence" value="ECO:0007669"/>
    <property type="project" value="InterPro"/>
</dbReference>